<dbReference type="InterPro" id="IPR011008">
    <property type="entry name" value="Dimeric_a/b-barrel"/>
</dbReference>
<dbReference type="SUPFAM" id="SSF54909">
    <property type="entry name" value="Dimeric alpha+beta barrel"/>
    <property type="match status" value="1"/>
</dbReference>
<evidence type="ECO:0000313" key="2">
    <source>
        <dbReference type="EMBL" id="KAF3886954.1"/>
    </source>
</evidence>
<evidence type="ECO:0000313" key="4">
    <source>
        <dbReference type="Proteomes" id="UP000029738"/>
    </source>
</evidence>
<dbReference type="EMBL" id="JHEG02000048">
    <property type="protein sequence ID" value="KIE10917.1"/>
    <property type="molecule type" value="Genomic_DNA"/>
</dbReference>
<keyword evidence="4" id="KW-1185">Reference proteome</keyword>
<dbReference type="PANTHER" id="PTHR33336">
    <property type="entry name" value="QUINOL MONOOXYGENASE YGIN-RELATED"/>
    <property type="match status" value="1"/>
</dbReference>
<dbReference type="AlphaFoldDB" id="A0A0C1N8E4"/>
<evidence type="ECO:0000313" key="3">
    <source>
        <dbReference type="EMBL" id="KIE10917.1"/>
    </source>
</evidence>
<feature type="domain" description="ABM" evidence="1">
    <location>
        <begin position="3"/>
        <end position="93"/>
    </location>
</feature>
<organism evidence="3">
    <name type="scientific">Tolypothrix bouteillei VB521301</name>
    <dbReference type="NCBI Taxonomy" id="1479485"/>
    <lineage>
        <taxon>Bacteria</taxon>
        <taxon>Bacillati</taxon>
        <taxon>Cyanobacteriota</taxon>
        <taxon>Cyanophyceae</taxon>
        <taxon>Nostocales</taxon>
        <taxon>Tolypothrichaceae</taxon>
        <taxon>Tolypothrix</taxon>
    </lineage>
</organism>
<dbReference type="PANTHER" id="PTHR33336:SF3">
    <property type="entry name" value="ABM DOMAIN-CONTAINING PROTEIN"/>
    <property type="match status" value="1"/>
</dbReference>
<dbReference type="OrthoDB" id="9806189at2"/>
<sequence length="96" mass="11248">MEKIVIVKWRIKESETSRVLKLLPELAEKTRSEEGNIAYTIYQSENDPCELILCEHYTDTAAAESHRQSEHYKRIVAEEIIPYLEDREVISVKKLV</sequence>
<gene>
    <name evidence="3" type="ORF">DA73_0220945</name>
    <name evidence="2" type="ORF">DA73_0400016770</name>
</gene>
<evidence type="ECO:0000259" key="1">
    <source>
        <dbReference type="PROSITE" id="PS51725"/>
    </source>
</evidence>
<comment type="caution">
    <text evidence="3">The sequence shown here is derived from an EMBL/GenBank/DDBJ whole genome shotgun (WGS) entry which is preliminary data.</text>
</comment>
<dbReference type="Pfam" id="PF03992">
    <property type="entry name" value="ABM"/>
    <property type="match status" value="1"/>
</dbReference>
<dbReference type="Gene3D" id="3.30.70.100">
    <property type="match status" value="1"/>
</dbReference>
<dbReference type="GO" id="GO:0004497">
    <property type="term" value="F:monooxygenase activity"/>
    <property type="evidence" value="ECO:0007669"/>
    <property type="project" value="UniProtKB-KW"/>
</dbReference>
<reference evidence="2" key="2">
    <citation type="submission" date="2019-11" db="EMBL/GenBank/DDBJ databases">
        <title>Improved Assembly of Tolypothrix boutellei genome.</title>
        <authorList>
            <person name="Sarangi A.N."/>
            <person name="Mukherjee M."/>
            <person name="Ghosh S."/>
            <person name="Singh D."/>
            <person name="Das A."/>
            <person name="Kant S."/>
            <person name="Prusty A."/>
            <person name="Tripathy S."/>
        </authorList>
    </citation>
    <scope>NUCLEOTIDE SEQUENCE</scope>
    <source>
        <strain evidence="2">VB521301</strain>
    </source>
</reference>
<dbReference type="Proteomes" id="UP000029738">
    <property type="component" value="Unassembled WGS sequence"/>
</dbReference>
<dbReference type="EMBL" id="JHEG04000001">
    <property type="protein sequence ID" value="KAF3886954.1"/>
    <property type="molecule type" value="Genomic_DNA"/>
</dbReference>
<dbReference type="InterPro" id="IPR007138">
    <property type="entry name" value="ABM_dom"/>
</dbReference>
<keyword evidence="3" id="KW-0503">Monooxygenase</keyword>
<dbReference type="PROSITE" id="PS51725">
    <property type="entry name" value="ABM"/>
    <property type="match status" value="1"/>
</dbReference>
<dbReference type="InterPro" id="IPR050744">
    <property type="entry name" value="AI-2_Isomerase_LsrG"/>
</dbReference>
<dbReference type="GO" id="GO:0005829">
    <property type="term" value="C:cytosol"/>
    <property type="evidence" value="ECO:0007669"/>
    <property type="project" value="TreeGrafter"/>
</dbReference>
<keyword evidence="3" id="KW-0560">Oxidoreductase</keyword>
<reference evidence="3" key="1">
    <citation type="journal article" date="2015" name="Genome Announc.">
        <title>Draft Genome Sequence of Tolypothrix boutellei Strain VB521301.</title>
        <authorList>
            <person name="Chandrababunaidu M.M."/>
            <person name="Singh D."/>
            <person name="Sen D."/>
            <person name="Bhan S."/>
            <person name="Das S."/>
            <person name="Gupta A."/>
            <person name="Adhikary S.P."/>
            <person name="Tripathy S."/>
        </authorList>
    </citation>
    <scope>NUCLEOTIDE SEQUENCE</scope>
    <source>
        <strain evidence="3">VB521301</strain>
    </source>
</reference>
<dbReference type="RefSeq" id="WP_038082848.1">
    <property type="nucleotide sequence ID" value="NZ_JHEG04000001.1"/>
</dbReference>
<name>A0A0C1N8E4_9CYAN</name>
<dbReference type="STRING" id="1479485.DA73_0220945"/>
<proteinExistence type="predicted"/>
<accession>A0A0C1N8E4</accession>
<protein>
    <submittedName>
        <fullName evidence="3">Antibiotic biosynthesis monooxygenase</fullName>
    </submittedName>
</protein>